<accession>A0A6V7WA50</accession>
<gene>
    <name evidence="1" type="ORF">MENT_LOCUS36272</name>
</gene>
<protein>
    <submittedName>
        <fullName evidence="1">Uncharacterized protein</fullName>
    </submittedName>
</protein>
<comment type="caution">
    <text evidence="1">The sequence shown here is derived from an EMBL/GenBank/DDBJ whole genome shotgun (WGS) entry which is preliminary data.</text>
</comment>
<reference evidence="1 2" key="1">
    <citation type="submission" date="2020-08" db="EMBL/GenBank/DDBJ databases">
        <authorList>
            <person name="Koutsovoulos G."/>
            <person name="Danchin GJ E."/>
        </authorList>
    </citation>
    <scope>NUCLEOTIDE SEQUENCE [LARGE SCALE GENOMIC DNA]</scope>
</reference>
<organism evidence="1 2">
    <name type="scientific">Meloidogyne enterolobii</name>
    <name type="common">Root-knot nematode worm</name>
    <name type="synonym">Meloidogyne mayaguensis</name>
    <dbReference type="NCBI Taxonomy" id="390850"/>
    <lineage>
        <taxon>Eukaryota</taxon>
        <taxon>Metazoa</taxon>
        <taxon>Ecdysozoa</taxon>
        <taxon>Nematoda</taxon>
        <taxon>Chromadorea</taxon>
        <taxon>Rhabditida</taxon>
        <taxon>Tylenchina</taxon>
        <taxon>Tylenchomorpha</taxon>
        <taxon>Tylenchoidea</taxon>
        <taxon>Meloidogynidae</taxon>
        <taxon>Meloidogyninae</taxon>
        <taxon>Meloidogyne</taxon>
    </lineage>
</organism>
<name>A0A6V7WA50_MELEN</name>
<dbReference type="EMBL" id="CAJEWN010000484">
    <property type="protein sequence ID" value="CAD2183949.1"/>
    <property type="molecule type" value="Genomic_DNA"/>
</dbReference>
<dbReference type="Proteomes" id="UP000580250">
    <property type="component" value="Unassembled WGS sequence"/>
</dbReference>
<dbReference type="AlphaFoldDB" id="A0A6V7WA50"/>
<evidence type="ECO:0000313" key="1">
    <source>
        <dbReference type="EMBL" id="CAD2183949.1"/>
    </source>
</evidence>
<proteinExistence type="predicted"/>
<evidence type="ECO:0000313" key="2">
    <source>
        <dbReference type="Proteomes" id="UP000580250"/>
    </source>
</evidence>
<sequence length="50" mass="6092">MPTMKKVNFPISHQSNWMFILYNRIAPYVLILTDNTLQWNFNKITLKIFF</sequence>